<dbReference type="InterPro" id="IPR013324">
    <property type="entry name" value="RNA_pol_sigma_r3/r4-like"/>
</dbReference>
<proteinExistence type="inferred from homology"/>
<dbReference type="PANTHER" id="PTHR43133">
    <property type="entry name" value="RNA POLYMERASE ECF-TYPE SIGMA FACTO"/>
    <property type="match status" value="1"/>
</dbReference>
<dbReference type="PANTHER" id="PTHR43133:SF46">
    <property type="entry name" value="RNA POLYMERASE SIGMA-70 FACTOR ECF SUBFAMILY"/>
    <property type="match status" value="1"/>
</dbReference>
<name>U2HV89_9SPHI</name>
<keyword evidence="9" id="KW-1185">Reference proteome</keyword>
<sequence length="176" mass="20863">MMEKFEVIFKEYYSRLVFYAKSKVLDMEVAEDVVQDAFVQLINNKTNISEDTSPIAVRNFLYTSIRYTILNRIRRTKVHDTYLLLTPREELDDTDLEQDIIKVETYFELYKAIDSLPHVCQKVVRYGYLEELSNSEIADKLGITVETVKSHKKRGVKLLLQRMTTLFFLFFFTPFM</sequence>
<evidence type="ECO:0008006" key="10">
    <source>
        <dbReference type="Google" id="ProtNLM"/>
    </source>
</evidence>
<dbReference type="InterPro" id="IPR007627">
    <property type="entry name" value="RNA_pol_sigma70_r2"/>
</dbReference>
<dbReference type="NCBIfam" id="TIGR02937">
    <property type="entry name" value="sigma70-ECF"/>
    <property type="match status" value="1"/>
</dbReference>
<dbReference type="Pfam" id="PF04542">
    <property type="entry name" value="Sigma70_r2"/>
    <property type="match status" value="1"/>
</dbReference>
<dbReference type="GO" id="GO:0003677">
    <property type="term" value="F:DNA binding"/>
    <property type="evidence" value="ECO:0007669"/>
    <property type="project" value="InterPro"/>
</dbReference>
<feature type="domain" description="RNA polymerase sigma factor 70 region 4 type 2" evidence="7">
    <location>
        <begin position="108"/>
        <end position="159"/>
    </location>
</feature>
<evidence type="ECO:0000259" key="7">
    <source>
        <dbReference type="Pfam" id="PF08281"/>
    </source>
</evidence>
<dbReference type="InterPro" id="IPR039425">
    <property type="entry name" value="RNA_pol_sigma-70-like"/>
</dbReference>
<comment type="caution">
    <text evidence="8">The sequence shown here is derived from an EMBL/GenBank/DDBJ whole genome shotgun (WGS) entry which is preliminary data.</text>
</comment>
<feature type="domain" description="RNA polymerase sigma-70 region 2" evidence="6">
    <location>
        <begin position="9"/>
        <end position="77"/>
    </location>
</feature>
<evidence type="ECO:0000256" key="3">
    <source>
        <dbReference type="ARBA" id="ARBA00023082"/>
    </source>
</evidence>
<dbReference type="Proteomes" id="UP000016584">
    <property type="component" value="Unassembled WGS sequence"/>
</dbReference>
<keyword evidence="5" id="KW-0812">Transmembrane</keyword>
<dbReference type="RefSeq" id="WP_021070684.1">
    <property type="nucleotide sequence ID" value="NZ_ATDL01000015.1"/>
</dbReference>
<keyword evidence="5" id="KW-1133">Transmembrane helix</keyword>
<dbReference type="InterPro" id="IPR014284">
    <property type="entry name" value="RNA_pol_sigma-70_dom"/>
</dbReference>
<dbReference type="Gene3D" id="1.10.10.10">
    <property type="entry name" value="Winged helix-like DNA-binding domain superfamily/Winged helix DNA-binding domain"/>
    <property type="match status" value="1"/>
</dbReference>
<evidence type="ECO:0000313" key="8">
    <source>
        <dbReference type="EMBL" id="ERJ59190.1"/>
    </source>
</evidence>
<dbReference type="OrthoDB" id="656273at2"/>
<evidence type="ECO:0000256" key="5">
    <source>
        <dbReference type="SAM" id="Phobius"/>
    </source>
</evidence>
<evidence type="ECO:0000256" key="1">
    <source>
        <dbReference type="ARBA" id="ARBA00010641"/>
    </source>
</evidence>
<dbReference type="eggNOG" id="COG1595">
    <property type="taxonomic scope" value="Bacteria"/>
</dbReference>
<accession>U2HV89</accession>
<dbReference type="PATRIC" id="fig|1346330.5.peg.2527"/>
<dbReference type="Gene3D" id="1.10.1740.10">
    <property type="match status" value="1"/>
</dbReference>
<dbReference type="STRING" id="1346330.M472_10440"/>
<dbReference type="GO" id="GO:0006352">
    <property type="term" value="P:DNA-templated transcription initiation"/>
    <property type="evidence" value="ECO:0007669"/>
    <property type="project" value="InterPro"/>
</dbReference>
<gene>
    <name evidence="8" type="ORF">M472_10440</name>
</gene>
<comment type="similarity">
    <text evidence="1">Belongs to the sigma-70 factor family. ECF subfamily.</text>
</comment>
<dbReference type="InterPro" id="IPR013249">
    <property type="entry name" value="RNA_pol_sigma70_r4_t2"/>
</dbReference>
<keyword evidence="2" id="KW-0805">Transcription regulation</keyword>
<protein>
    <recommendedName>
        <fullName evidence="10">HTH luxR-type domain-containing protein</fullName>
    </recommendedName>
</protein>
<keyword evidence="5" id="KW-0472">Membrane</keyword>
<evidence type="ECO:0000256" key="4">
    <source>
        <dbReference type="ARBA" id="ARBA00023163"/>
    </source>
</evidence>
<dbReference type="EMBL" id="ATDL01000015">
    <property type="protein sequence ID" value="ERJ59190.1"/>
    <property type="molecule type" value="Genomic_DNA"/>
</dbReference>
<dbReference type="Pfam" id="PF08281">
    <property type="entry name" value="Sigma70_r4_2"/>
    <property type="match status" value="1"/>
</dbReference>
<evidence type="ECO:0000313" key="9">
    <source>
        <dbReference type="Proteomes" id="UP000016584"/>
    </source>
</evidence>
<evidence type="ECO:0000259" key="6">
    <source>
        <dbReference type="Pfam" id="PF04542"/>
    </source>
</evidence>
<dbReference type="SUPFAM" id="SSF88946">
    <property type="entry name" value="Sigma2 domain of RNA polymerase sigma factors"/>
    <property type="match status" value="1"/>
</dbReference>
<dbReference type="InterPro" id="IPR036388">
    <property type="entry name" value="WH-like_DNA-bd_sf"/>
</dbReference>
<dbReference type="GO" id="GO:0016987">
    <property type="term" value="F:sigma factor activity"/>
    <property type="evidence" value="ECO:0007669"/>
    <property type="project" value="UniProtKB-KW"/>
</dbReference>
<dbReference type="AlphaFoldDB" id="U2HV89"/>
<feature type="transmembrane region" description="Helical" evidence="5">
    <location>
        <begin position="159"/>
        <end position="175"/>
    </location>
</feature>
<keyword evidence="4" id="KW-0804">Transcription</keyword>
<dbReference type="InterPro" id="IPR013325">
    <property type="entry name" value="RNA_pol_sigma_r2"/>
</dbReference>
<evidence type="ECO:0000256" key="2">
    <source>
        <dbReference type="ARBA" id="ARBA00023015"/>
    </source>
</evidence>
<reference evidence="8 9" key="1">
    <citation type="journal article" date="2013" name="Genome Announc.">
        <title>The Draft Genome Sequence of Sphingomonas paucimobilis Strain HER1398 (Proteobacteria), Host to the Giant PAU Phage, Indicates That It Is a Member of the Genus Sphingobacterium (Bacteroidetes).</title>
        <authorList>
            <person name="White R.A.III."/>
            <person name="Suttle C.A."/>
        </authorList>
    </citation>
    <scope>NUCLEOTIDE SEQUENCE [LARGE SCALE GENOMIC DNA]</scope>
    <source>
        <strain evidence="8 9">HER1398</strain>
    </source>
</reference>
<organism evidence="8 9">
    <name type="scientific">Sphingobacterium paucimobilis HER1398</name>
    <dbReference type="NCBI Taxonomy" id="1346330"/>
    <lineage>
        <taxon>Bacteria</taxon>
        <taxon>Pseudomonadati</taxon>
        <taxon>Bacteroidota</taxon>
        <taxon>Sphingobacteriia</taxon>
        <taxon>Sphingobacteriales</taxon>
        <taxon>Sphingobacteriaceae</taxon>
        <taxon>Sphingobacterium</taxon>
    </lineage>
</organism>
<keyword evidence="3" id="KW-0731">Sigma factor</keyword>
<dbReference type="SUPFAM" id="SSF88659">
    <property type="entry name" value="Sigma3 and sigma4 domains of RNA polymerase sigma factors"/>
    <property type="match status" value="1"/>
</dbReference>